<evidence type="ECO:0000256" key="4">
    <source>
        <dbReference type="SAM" id="MobiDB-lite"/>
    </source>
</evidence>
<dbReference type="Pfam" id="PF00208">
    <property type="entry name" value="ELFV_dehydrog"/>
    <property type="match status" value="1"/>
</dbReference>
<dbReference type="InterPro" id="IPR036291">
    <property type="entry name" value="NAD(P)-bd_dom_sf"/>
</dbReference>
<dbReference type="Gene3D" id="3.40.50.720">
    <property type="entry name" value="NAD(P)-binding Rossmann-like Domain"/>
    <property type="match status" value="1"/>
</dbReference>
<dbReference type="PANTHER" id="PTHR11606">
    <property type="entry name" value="GLUTAMATE DEHYDROGENASE"/>
    <property type="match status" value="1"/>
</dbReference>
<dbReference type="OrthoDB" id="16820at2759"/>
<evidence type="ECO:0000313" key="7">
    <source>
        <dbReference type="Proteomes" id="UP000799423"/>
    </source>
</evidence>
<dbReference type="Gene3D" id="3.10.180.10">
    <property type="entry name" value="2,3-Dihydroxybiphenyl 1,2-Dioxygenase, domain 1"/>
    <property type="match status" value="1"/>
</dbReference>
<evidence type="ECO:0000256" key="2">
    <source>
        <dbReference type="ARBA" id="ARBA00023002"/>
    </source>
</evidence>
<evidence type="ECO:0000256" key="1">
    <source>
        <dbReference type="ARBA" id="ARBA00006382"/>
    </source>
</evidence>
<keyword evidence="2" id="KW-0560">Oxidoreductase</keyword>
<keyword evidence="7" id="KW-1185">Reference proteome</keyword>
<evidence type="ECO:0000259" key="5">
    <source>
        <dbReference type="PROSITE" id="PS51819"/>
    </source>
</evidence>
<dbReference type="Gene3D" id="3.40.50.10860">
    <property type="entry name" value="Leucine Dehydrogenase, chain A, domain 1"/>
    <property type="match status" value="1"/>
</dbReference>
<name>A0A6A7AMT1_9PLEO</name>
<gene>
    <name evidence="6" type="ORF">T440DRAFT_549471</name>
</gene>
<dbReference type="SUPFAM" id="SSF51735">
    <property type="entry name" value="NAD(P)-binding Rossmann-fold domains"/>
    <property type="match status" value="1"/>
</dbReference>
<feature type="region of interest" description="Disordered" evidence="4">
    <location>
        <begin position="1"/>
        <end position="25"/>
    </location>
</feature>
<dbReference type="EMBL" id="MU006386">
    <property type="protein sequence ID" value="KAF2844363.1"/>
    <property type="molecule type" value="Genomic_DNA"/>
</dbReference>
<dbReference type="InterPro" id="IPR029068">
    <property type="entry name" value="Glyas_Bleomycin-R_OHBP_Dase"/>
</dbReference>
<accession>A0A6A7AMT1</accession>
<dbReference type="Pfam" id="PF00903">
    <property type="entry name" value="Glyoxalase"/>
    <property type="match status" value="1"/>
</dbReference>
<dbReference type="SUPFAM" id="SSF54593">
    <property type="entry name" value="Glyoxalase/Bleomycin resistance protein/Dihydroxybiphenyl dioxygenase"/>
    <property type="match status" value="1"/>
</dbReference>
<dbReference type="InterPro" id="IPR006096">
    <property type="entry name" value="Glu/Leu/Phe/Val/Trp_DH_C"/>
</dbReference>
<evidence type="ECO:0000313" key="6">
    <source>
        <dbReference type="EMBL" id="KAF2844363.1"/>
    </source>
</evidence>
<protein>
    <recommendedName>
        <fullName evidence="5">VOC domain-containing protein</fullName>
    </recommendedName>
</protein>
<dbReference type="SMART" id="SM00839">
    <property type="entry name" value="ELFV_dehydrog"/>
    <property type="match status" value="1"/>
</dbReference>
<reference evidence="6" key="1">
    <citation type="submission" date="2020-01" db="EMBL/GenBank/DDBJ databases">
        <authorList>
            <consortium name="DOE Joint Genome Institute"/>
            <person name="Haridas S."/>
            <person name="Albert R."/>
            <person name="Binder M."/>
            <person name="Bloem J."/>
            <person name="Labutti K."/>
            <person name="Salamov A."/>
            <person name="Andreopoulos B."/>
            <person name="Baker S.E."/>
            <person name="Barry K."/>
            <person name="Bills G."/>
            <person name="Bluhm B.H."/>
            <person name="Cannon C."/>
            <person name="Castanera R."/>
            <person name="Culley D.E."/>
            <person name="Daum C."/>
            <person name="Ezra D."/>
            <person name="Gonzalez J.B."/>
            <person name="Henrissat B."/>
            <person name="Kuo A."/>
            <person name="Liang C."/>
            <person name="Lipzen A."/>
            <person name="Lutzoni F."/>
            <person name="Magnuson J."/>
            <person name="Mondo S."/>
            <person name="Nolan M."/>
            <person name="Ohm R."/>
            <person name="Pangilinan J."/>
            <person name="Park H.-J."/>
            <person name="Ramirez L."/>
            <person name="Alfaro M."/>
            <person name="Sun H."/>
            <person name="Tritt A."/>
            <person name="Yoshinaga Y."/>
            <person name="Zwiers L.-H."/>
            <person name="Turgeon B.G."/>
            <person name="Goodwin S.B."/>
            <person name="Spatafora J.W."/>
            <person name="Crous P.W."/>
            <person name="Grigoriev I.V."/>
        </authorList>
    </citation>
    <scope>NUCLEOTIDE SEQUENCE</scope>
    <source>
        <strain evidence="6">IPT5</strain>
    </source>
</reference>
<feature type="domain" description="VOC" evidence="5">
    <location>
        <begin position="627"/>
        <end position="766"/>
    </location>
</feature>
<feature type="compositionally biased region" description="Polar residues" evidence="4">
    <location>
        <begin position="1"/>
        <end position="13"/>
    </location>
</feature>
<evidence type="ECO:0000256" key="3">
    <source>
        <dbReference type="ARBA" id="ARBA00023027"/>
    </source>
</evidence>
<dbReference type="SUPFAM" id="SSF53223">
    <property type="entry name" value="Aminoacid dehydrogenase-like, N-terminal domain"/>
    <property type="match status" value="1"/>
</dbReference>
<dbReference type="PANTHER" id="PTHR11606:SF24">
    <property type="entry name" value="NAD-SPECIFIC GLUTAMATE DEHYDROGENASE"/>
    <property type="match status" value="1"/>
</dbReference>
<dbReference type="Proteomes" id="UP000799423">
    <property type="component" value="Unassembled WGS sequence"/>
</dbReference>
<dbReference type="PROSITE" id="PS51819">
    <property type="entry name" value="VOC"/>
    <property type="match status" value="1"/>
</dbReference>
<dbReference type="AlphaFoldDB" id="A0A6A7AMT1"/>
<comment type="similarity">
    <text evidence="1">Belongs to the Glu/Leu/Phe/Val dehydrogenases family.</text>
</comment>
<organism evidence="6 7">
    <name type="scientific">Plenodomus tracheiphilus IPT5</name>
    <dbReference type="NCBI Taxonomy" id="1408161"/>
    <lineage>
        <taxon>Eukaryota</taxon>
        <taxon>Fungi</taxon>
        <taxon>Dikarya</taxon>
        <taxon>Ascomycota</taxon>
        <taxon>Pezizomycotina</taxon>
        <taxon>Dothideomycetes</taxon>
        <taxon>Pleosporomycetidae</taxon>
        <taxon>Pleosporales</taxon>
        <taxon>Pleosporineae</taxon>
        <taxon>Leptosphaeriaceae</taxon>
        <taxon>Plenodomus</taxon>
    </lineage>
</organism>
<dbReference type="GO" id="GO:0005739">
    <property type="term" value="C:mitochondrion"/>
    <property type="evidence" value="ECO:0007669"/>
    <property type="project" value="TreeGrafter"/>
</dbReference>
<dbReference type="InterPro" id="IPR037523">
    <property type="entry name" value="VOC_core"/>
</dbReference>
<dbReference type="GO" id="GO:0004352">
    <property type="term" value="F:glutamate dehydrogenase (NAD+) activity"/>
    <property type="evidence" value="ECO:0007669"/>
    <property type="project" value="TreeGrafter"/>
</dbReference>
<proteinExistence type="inferred from homology"/>
<dbReference type="InterPro" id="IPR004360">
    <property type="entry name" value="Glyas_Fos-R_dOase_dom"/>
</dbReference>
<dbReference type="InterPro" id="IPR046346">
    <property type="entry name" value="Aminoacid_DH-like_N_sf"/>
</dbReference>
<dbReference type="GO" id="GO:0006538">
    <property type="term" value="P:L-glutamate catabolic process"/>
    <property type="evidence" value="ECO:0007669"/>
    <property type="project" value="TreeGrafter"/>
</dbReference>
<sequence length="810" mass="87539">MSQTQLFNSSYTTPAGVLSEPPVHHQDATQSDNILIKRVDSPNCDTTLIPAYTIVNGCCVWYWRDGLSEAEGWIVIDSPVPTASGGGLFLHDAATFQEVLDVARTMSAKLAVSSQPHIVGAKGGIRFPSRDPRAPVVLERFIRDNAPVISQYWGTGGDINTDHKVIDEHAKVYCGSGTQTALDALRRALGYATTPSPDIHGLLNEKLDNSDWSLNDFSVGHVMATTLKELLLRTNPNLIGQVRLVVQGFGGVGATFAEAIKQLGIGKIIAISSQYGFIVNSDGIDCASIEASRRSQVCIGSAQTFDPRSLEAGLSQAQLQSDLYTARKVGTTDEEHLVDFLSTCRGHVFVPCAQRYVVSSKVVSTLINNTFACAPSGARFILAGANNIFQVAERKADIMSMLDFAGIRMLPEWISNSGTSNLFMRSCSGLALEGYAASTLEACANDTIAFVNAVFASVGDKASNTAIWDACESLAITRRRTGAVNLLGVKRMSHLTLAAFDVERSVKAMTQLYNAQPNDDGSHFQLPGHGDPTISVTNAIEGTGPAGIGFSVRFSVYSLEKARNVLNNEGFAFHEQNTGGRAELILNPEEAGYRMSICQAPTREPPHDSIFSSSSDALSSVVNSIYHLDHYATIQPEAGKIKLFHERMLGFTPIRTFTVNAGSGIDGKDDGLMHIMGIPFDTQRVVILTEGLTSDSVFSKLLRRKCGAHVHHIAMKVDDVDAVFTEARARGWRTTSDELSLDLATGLRQFFIKEEEAGSILEFIGGGKRRTVDAVAKDEQVEPTEVGGYADGKVEYRTENIVALARSLDV</sequence>
<keyword evidence="3" id="KW-0520">NAD</keyword>